<dbReference type="PANTHER" id="PTHR33202:SF6">
    <property type="entry name" value="ZINC UPTAKE REGULATION PROTEIN"/>
    <property type="match status" value="1"/>
</dbReference>
<feature type="binding site" evidence="7">
    <location>
        <position position="148"/>
    </location>
    <ligand>
        <name>Zn(2+)</name>
        <dbReference type="ChEBI" id="CHEBI:29105"/>
    </ligand>
</feature>
<keyword evidence="4" id="KW-0805">Transcription regulation</keyword>
<protein>
    <submittedName>
        <fullName evidence="8">Fur family transcriptional regulator</fullName>
    </submittedName>
</protein>
<feature type="binding site" evidence="7">
    <location>
        <position position="107"/>
    </location>
    <ligand>
        <name>Zn(2+)</name>
        <dbReference type="ChEBI" id="CHEBI:29105"/>
    </ligand>
</feature>
<evidence type="ECO:0000256" key="5">
    <source>
        <dbReference type="ARBA" id="ARBA00023125"/>
    </source>
</evidence>
<evidence type="ECO:0000256" key="4">
    <source>
        <dbReference type="ARBA" id="ARBA00023015"/>
    </source>
</evidence>
<dbReference type="Gene3D" id="3.30.1490.190">
    <property type="match status" value="1"/>
</dbReference>
<keyword evidence="5" id="KW-0238">DNA-binding</keyword>
<dbReference type="Gene3D" id="1.10.10.10">
    <property type="entry name" value="Winged helix-like DNA-binding domain superfamily/Winged helix DNA-binding domain"/>
    <property type="match status" value="1"/>
</dbReference>
<evidence type="ECO:0000313" key="8">
    <source>
        <dbReference type="EMBL" id="KVX01383.1"/>
    </source>
</evidence>
<evidence type="ECO:0000256" key="2">
    <source>
        <dbReference type="ARBA" id="ARBA00022491"/>
    </source>
</evidence>
<keyword evidence="7" id="KW-0479">Metal-binding</keyword>
<dbReference type="Pfam" id="PF01475">
    <property type="entry name" value="FUR"/>
    <property type="match status" value="1"/>
</dbReference>
<dbReference type="InterPro" id="IPR036388">
    <property type="entry name" value="WH-like_DNA-bd_sf"/>
</dbReference>
<dbReference type="GO" id="GO:0045892">
    <property type="term" value="P:negative regulation of DNA-templated transcription"/>
    <property type="evidence" value="ECO:0007669"/>
    <property type="project" value="TreeGrafter"/>
</dbReference>
<keyword evidence="2" id="KW-0678">Repressor</keyword>
<dbReference type="GO" id="GO:0008270">
    <property type="term" value="F:zinc ion binding"/>
    <property type="evidence" value="ECO:0007669"/>
    <property type="project" value="TreeGrafter"/>
</dbReference>
<feature type="binding site" evidence="7">
    <location>
        <position position="145"/>
    </location>
    <ligand>
        <name>Zn(2+)</name>
        <dbReference type="ChEBI" id="CHEBI:29105"/>
    </ligand>
</feature>
<dbReference type="Proteomes" id="UP000055702">
    <property type="component" value="Unassembled WGS sequence"/>
</dbReference>
<dbReference type="SUPFAM" id="SSF46785">
    <property type="entry name" value="Winged helix' DNA-binding domain"/>
    <property type="match status" value="1"/>
</dbReference>
<keyword evidence="3 7" id="KW-0862">Zinc</keyword>
<dbReference type="InterPro" id="IPR036390">
    <property type="entry name" value="WH_DNA-bd_sf"/>
</dbReference>
<keyword evidence="6" id="KW-0804">Transcription</keyword>
<comment type="cofactor">
    <cofactor evidence="7">
        <name>Zn(2+)</name>
        <dbReference type="ChEBI" id="CHEBI:29105"/>
    </cofactor>
    <text evidence="7">Binds 1 zinc ion per subunit.</text>
</comment>
<feature type="binding site" evidence="7">
    <location>
        <position position="104"/>
    </location>
    <ligand>
        <name>Zn(2+)</name>
        <dbReference type="ChEBI" id="CHEBI:29105"/>
    </ligand>
</feature>
<accession>A0A106BZC2</accession>
<evidence type="ECO:0000256" key="1">
    <source>
        <dbReference type="ARBA" id="ARBA00007957"/>
    </source>
</evidence>
<dbReference type="EMBL" id="LRDC01000024">
    <property type="protein sequence ID" value="KVX01383.1"/>
    <property type="molecule type" value="Genomic_DNA"/>
</dbReference>
<evidence type="ECO:0000313" key="9">
    <source>
        <dbReference type="Proteomes" id="UP000055702"/>
    </source>
</evidence>
<evidence type="ECO:0000256" key="6">
    <source>
        <dbReference type="ARBA" id="ARBA00023163"/>
    </source>
</evidence>
<sequence>MNNVNTIIEHAEQNCKSHGARLTIKRKQILSSLVQSSKALSAYELIDLFLQQSGEKIPAMSVYRILDFLEAENLVHKLKLANKYIACSHITCKHEHGVPQFLICSTCHTVKEITINKSTIAELQNTVKNAGFQLVSPQLEINCICNECLASAA</sequence>
<dbReference type="InterPro" id="IPR002481">
    <property type="entry name" value="FUR"/>
</dbReference>
<reference evidence="8 9" key="1">
    <citation type="submission" date="2016-01" db="EMBL/GenBank/DDBJ databases">
        <title>Draft genome of the antarctic isolate Shewanella frigidimarina Ag06-30.</title>
        <authorList>
            <person name="Parmeciano Di Noto G."/>
            <person name="Vazquez S."/>
            <person name="Mac Cormack W."/>
            <person name="Iriarte A."/>
            <person name="Quiroga C."/>
        </authorList>
    </citation>
    <scope>NUCLEOTIDE SEQUENCE [LARGE SCALE GENOMIC DNA]</scope>
    <source>
        <strain evidence="8 9">Ag06-30</strain>
    </source>
</reference>
<dbReference type="RefSeq" id="WP_059746238.1">
    <property type="nucleotide sequence ID" value="NZ_LRDC01000024.1"/>
</dbReference>
<dbReference type="GO" id="GO:0000976">
    <property type="term" value="F:transcription cis-regulatory region binding"/>
    <property type="evidence" value="ECO:0007669"/>
    <property type="project" value="TreeGrafter"/>
</dbReference>
<comment type="similarity">
    <text evidence="1">Belongs to the Fur family.</text>
</comment>
<dbReference type="InterPro" id="IPR043135">
    <property type="entry name" value="Fur_C"/>
</dbReference>
<proteinExistence type="inferred from homology"/>
<dbReference type="GO" id="GO:1900376">
    <property type="term" value="P:regulation of secondary metabolite biosynthetic process"/>
    <property type="evidence" value="ECO:0007669"/>
    <property type="project" value="TreeGrafter"/>
</dbReference>
<dbReference type="PANTHER" id="PTHR33202">
    <property type="entry name" value="ZINC UPTAKE REGULATION PROTEIN"/>
    <property type="match status" value="1"/>
</dbReference>
<dbReference type="GO" id="GO:0005829">
    <property type="term" value="C:cytosol"/>
    <property type="evidence" value="ECO:0007669"/>
    <property type="project" value="TreeGrafter"/>
</dbReference>
<evidence type="ECO:0000256" key="3">
    <source>
        <dbReference type="ARBA" id="ARBA00022833"/>
    </source>
</evidence>
<gene>
    <name evidence="8" type="ORF">AWJ07_17755</name>
</gene>
<evidence type="ECO:0000256" key="7">
    <source>
        <dbReference type="PIRSR" id="PIRSR602481-1"/>
    </source>
</evidence>
<comment type="caution">
    <text evidence="8">The sequence shown here is derived from an EMBL/GenBank/DDBJ whole genome shotgun (WGS) entry which is preliminary data.</text>
</comment>
<organism evidence="8">
    <name type="scientific">Shewanella frigidimarina</name>
    <dbReference type="NCBI Taxonomy" id="56812"/>
    <lineage>
        <taxon>Bacteria</taxon>
        <taxon>Pseudomonadati</taxon>
        <taxon>Pseudomonadota</taxon>
        <taxon>Gammaproteobacteria</taxon>
        <taxon>Alteromonadales</taxon>
        <taxon>Shewanellaceae</taxon>
        <taxon>Shewanella</taxon>
    </lineage>
</organism>
<name>A0A106BZC2_SHEFR</name>
<dbReference type="GO" id="GO:0003700">
    <property type="term" value="F:DNA-binding transcription factor activity"/>
    <property type="evidence" value="ECO:0007669"/>
    <property type="project" value="InterPro"/>
</dbReference>
<dbReference type="AlphaFoldDB" id="A0A106BZC2"/>